<organism evidence="1 2">
    <name type="scientific">Pseudoalteromonas agarivorans DSM 14585</name>
    <dbReference type="NCBI Taxonomy" id="1312369"/>
    <lineage>
        <taxon>Bacteria</taxon>
        <taxon>Pseudomonadati</taxon>
        <taxon>Pseudomonadota</taxon>
        <taxon>Gammaproteobacteria</taxon>
        <taxon>Alteromonadales</taxon>
        <taxon>Pseudoalteromonadaceae</taxon>
        <taxon>Pseudoalteromonas</taxon>
    </lineage>
</organism>
<name>A0ACA8DWZ6_9GAMM</name>
<reference evidence="1" key="1">
    <citation type="submission" date="2015-03" db="EMBL/GenBank/DDBJ databases">
        <authorList>
            <person name="Xie B.-B."/>
            <person name="Rong J.-C."/>
            <person name="Qin Q.-L."/>
            <person name="Zhang Y.-Z."/>
        </authorList>
    </citation>
    <scope>NUCLEOTIDE SEQUENCE</scope>
    <source>
        <strain evidence="1">DSM 14585</strain>
    </source>
</reference>
<protein>
    <submittedName>
        <fullName evidence="1">Uncharacterized protein</fullName>
    </submittedName>
</protein>
<sequence>MNLFCFGKLFPSAFRLNICKLLNKIARPYSKGKAAVSPVNGVN</sequence>
<gene>
    <name evidence="1" type="ORF">PAGA_a2182</name>
</gene>
<evidence type="ECO:0000313" key="1">
    <source>
        <dbReference type="EMBL" id="ATC82493.1"/>
    </source>
</evidence>
<keyword evidence="2" id="KW-1185">Reference proteome</keyword>
<dbReference type="Proteomes" id="UP000217277">
    <property type="component" value="Chromosome I"/>
</dbReference>
<accession>A0ACA8DWZ6</accession>
<dbReference type="EMBL" id="CP011011">
    <property type="protein sequence ID" value="ATC82493.1"/>
    <property type="molecule type" value="Genomic_DNA"/>
</dbReference>
<proteinExistence type="predicted"/>
<evidence type="ECO:0000313" key="2">
    <source>
        <dbReference type="Proteomes" id="UP000217277"/>
    </source>
</evidence>